<evidence type="ECO:0000256" key="2">
    <source>
        <dbReference type="ARBA" id="ARBA00022525"/>
    </source>
</evidence>
<accession>A0A2I0VLW3</accession>
<gene>
    <name evidence="5" type="ORF">MA16_Dca026180</name>
</gene>
<dbReference type="InterPro" id="IPR051582">
    <property type="entry name" value="LRR_extensin-like_regulator"/>
</dbReference>
<dbReference type="PANTHER" id="PTHR32093">
    <property type="entry name" value="LEUCINE-RICH REPEAT EXTENSIN-LIKE PROTEIN 3-RELATED"/>
    <property type="match status" value="1"/>
</dbReference>
<reference evidence="5 6" key="1">
    <citation type="journal article" date="2016" name="Sci. Rep.">
        <title>The Dendrobium catenatum Lindl. genome sequence provides insights into polysaccharide synthase, floral development and adaptive evolution.</title>
        <authorList>
            <person name="Zhang G.Q."/>
            <person name="Xu Q."/>
            <person name="Bian C."/>
            <person name="Tsai W.C."/>
            <person name="Yeh C.M."/>
            <person name="Liu K.W."/>
            <person name="Yoshida K."/>
            <person name="Zhang L.S."/>
            <person name="Chang S.B."/>
            <person name="Chen F."/>
            <person name="Shi Y."/>
            <person name="Su Y.Y."/>
            <person name="Zhang Y.Q."/>
            <person name="Chen L.J."/>
            <person name="Yin Y."/>
            <person name="Lin M."/>
            <person name="Huang H."/>
            <person name="Deng H."/>
            <person name="Wang Z.W."/>
            <person name="Zhu S.L."/>
            <person name="Zhao X."/>
            <person name="Deng C."/>
            <person name="Niu S.C."/>
            <person name="Huang J."/>
            <person name="Wang M."/>
            <person name="Liu G.H."/>
            <person name="Yang H.J."/>
            <person name="Xiao X.J."/>
            <person name="Hsiao Y.Y."/>
            <person name="Wu W.L."/>
            <person name="Chen Y.Y."/>
            <person name="Mitsuda N."/>
            <person name="Ohme-Takagi M."/>
            <person name="Luo Y.B."/>
            <person name="Van de Peer Y."/>
            <person name="Liu Z.J."/>
        </authorList>
    </citation>
    <scope>NUCLEOTIDE SEQUENCE [LARGE SCALE GENOMIC DNA]</scope>
    <source>
        <tissue evidence="5">The whole plant</tissue>
    </source>
</reference>
<protein>
    <submittedName>
        <fullName evidence="5">Uncharacterized protein</fullName>
    </submittedName>
</protein>
<keyword evidence="2" id="KW-0964">Secreted</keyword>
<dbReference type="AlphaFoldDB" id="A0A2I0VLW3"/>
<reference evidence="5 6" key="2">
    <citation type="journal article" date="2017" name="Nature">
        <title>The Apostasia genome and the evolution of orchids.</title>
        <authorList>
            <person name="Zhang G.Q."/>
            <person name="Liu K.W."/>
            <person name="Li Z."/>
            <person name="Lohaus R."/>
            <person name="Hsiao Y.Y."/>
            <person name="Niu S.C."/>
            <person name="Wang J.Y."/>
            <person name="Lin Y.C."/>
            <person name="Xu Q."/>
            <person name="Chen L.J."/>
            <person name="Yoshida K."/>
            <person name="Fujiwara S."/>
            <person name="Wang Z.W."/>
            <person name="Zhang Y.Q."/>
            <person name="Mitsuda N."/>
            <person name="Wang M."/>
            <person name="Liu G.H."/>
            <person name="Pecoraro L."/>
            <person name="Huang H.X."/>
            <person name="Xiao X.J."/>
            <person name="Lin M."/>
            <person name="Wu X.Y."/>
            <person name="Wu W.L."/>
            <person name="Chen Y.Y."/>
            <person name="Chang S.B."/>
            <person name="Sakamoto S."/>
            <person name="Ohme-Takagi M."/>
            <person name="Yagi M."/>
            <person name="Zeng S.J."/>
            <person name="Shen C.Y."/>
            <person name="Yeh C.M."/>
            <person name="Luo Y.B."/>
            <person name="Tsai W.C."/>
            <person name="Van de Peer Y."/>
            <person name="Liu Z.J."/>
        </authorList>
    </citation>
    <scope>NUCLEOTIDE SEQUENCE [LARGE SCALE GENOMIC DNA]</scope>
    <source>
        <tissue evidence="5">The whole plant</tissue>
    </source>
</reference>
<dbReference type="Gene3D" id="3.80.10.10">
    <property type="entry name" value="Ribonuclease Inhibitor"/>
    <property type="match status" value="1"/>
</dbReference>
<evidence type="ECO:0000256" key="4">
    <source>
        <dbReference type="ARBA" id="ARBA00022737"/>
    </source>
</evidence>
<comment type="subcellular location">
    <subcellularLocation>
        <location evidence="1">Secreted</location>
    </subcellularLocation>
</comment>
<evidence type="ECO:0000313" key="5">
    <source>
        <dbReference type="EMBL" id="PKU64397.1"/>
    </source>
</evidence>
<keyword evidence="3" id="KW-0732">Signal</keyword>
<dbReference type="SUPFAM" id="SSF52058">
    <property type="entry name" value="L domain-like"/>
    <property type="match status" value="1"/>
</dbReference>
<dbReference type="InterPro" id="IPR032675">
    <property type="entry name" value="LRR_dom_sf"/>
</dbReference>
<organism evidence="5 6">
    <name type="scientific">Dendrobium catenatum</name>
    <dbReference type="NCBI Taxonomy" id="906689"/>
    <lineage>
        <taxon>Eukaryota</taxon>
        <taxon>Viridiplantae</taxon>
        <taxon>Streptophyta</taxon>
        <taxon>Embryophyta</taxon>
        <taxon>Tracheophyta</taxon>
        <taxon>Spermatophyta</taxon>
        <taxon>Magnoliopsida</taxon>
        <taxon>Liliopsida</taxon>
        <taxon>Asparagales</taxon>
        <taxon>Orchidaceae</taxon>
        <taxon>Epidendroideae</taxon>
        <taxon>Malaxideae</taxon>
        <taxon>Dendrobiinae</taxon>
        <taxon>Dendrobium</taxon>
    </lineage>
</organism>
<name>A0A2I0VLW3_9ASPA</name>
<keyword evidence="4" id="KW-0677">Repeat</keyword>
<dbReference type="EMBL" id="KZ503428">
    <property type="protein sequence ID" value="PKU64397.1"/>
    <property type="molecule type" value="Genomic_DNA"/>
</dbReference>
<dbReference type="InterPro" id="IPR001611">
    <property type="entry name" value="Leu-rich_rpt"/>
</dbReference>
<keyword evidence="6" id="KW-1185">Reference proteome</keyword>
<sequence>MNAGAGADLRRKAWARGPECKWTTGFESKTHGLRGVNSQADIILVGKINGAVLRGQHLCFCVYLEPRRRRRILRTNSSSRPHPCDFSNEKQFLAYKVIQRFKKTITCDPRNITQTWSGYRPCTYRGFFFETPPGLTNTPTIASIDFNGYRLCSPALTGFVDNLPDLALFHANSNNFSGTVPNLSNLPFLYELDVSNNHLSGNFPTNVLRLSNLTFLDIRFNRFAGSVPGFIFTLRLDYLCLNNNQFDQPLPADIGNSPVMYLTLANNGFTGPLPPSICNASNTLLEVKFATFKANLAILNFSLIKKAVSSPQVLFLNNHLSGCLPAEIGSLKKATVFDAGYNQLTGTIPSSFACLLKIEQLNLAVNKLYGEVPDALCRLADVGRLLNLSLSQNYFTKIGPCC</sequence>
<dbReference type="STRING" id="906689.A0A2I0VLW3"/>
<dbReference type="Proteomes" id="UP000233837">
    <property type="component" value="Unassembled WGS sequence"/>
</dbReference>
<proteinExistence type="predicted"/>
<dbReference type="GO" id="GO:0005576">
    <property type="term" value="C:extracellular region"/>
    <property type="evidence" value="ECO:0007669"/>
    <property type="project" value="UniProtKB-SubCell"/>
</dbReference>
<dbReference type="PANTHER" id="PTHR32093:SF128">
    <property type="entry name" value="LEUCINE-RICH REPEAT-CONTAINING N-TERMINAL PLANT-TYPE DOMAIN-CONTAINING PROTEIN"/>
    <property type="match status" value="1"/>
</dbReference>
<evidence type="ECO:0000256" key="1">
    <source>
        <dbReference type="ARBA" id="ARBA00004613"/>
    </source>
</evidence>
<evidence type="ECO:0000313" key="6">
    <source>
        <dbReference type="Proteomes" id="UP000233837"/>
    </source>
</evidence>
<evidence type="ECO:0000256" key="3">
    <source>
        <dbReference type="ARBA" id="ARBA00022729"/>
    </source>
</evidence>
<dbReference type="Pfam" id="PF00560">
    <property type="entry name" value="LRR_1"/>
    <property type="match status" value="2"/>
</dbReference>